<comment type="caution">
    <text evidence="2">The sequence shown here is derived from an EMBL/GenBank/DDBJ whole genome shotgun (WGS) entry which is preliminary data.</text>
</comment>
<dbReference type="Pfam" id="PF04397">
    <property type="entry name" value="LytTR"/>
    <property type="match status" value="1"/>
</dbReference>
<dbReference type="Gene3D" id="2.40.50.1020">
    <property type="entry name" value="LytTr DNA-binding domain"/>
    <property type="match status" value="1"/>
</dbReference>
<keyword evidence="3" id="KW-1185">Reference proteome</keyword>
<evidence type="ECO:0000313" key="2">
    <source>
        <dbReference type="EMBL" id="KAB7728618.1"/>
    </source>
</evidence>
<dbReference type="InterPro" id="IPR007492">
    <property type="entry name" value="LytTR_DNA-bd_dom"/>
</dbReference>
<dbReference type="PANTHER" id="PTHR37299">
    <property type="entry name" value="TRANSCRIPTIONAL REGULATOR-RELATED"/>
    <property type="match status" value="1"/>
</dbReference>
<evidence type="ECO:0000313" key="3">
    <source>
        <dbReference type="Proteomes" id="UP000488299"/>
    </source>
</evidence>
<dbReference type="AlphaFoldDB" id="A0A7J5TY16"/>
<organism evidence="2 3">
    <name type="scientific">Rudanella paleaurantiibacter</name>
    <dbReference type="NCBI Taxonomy" id="2614655"/>
    <lineage>
        <taxon>Bacteria</taxon>
        <taxon>Pseudomonadati</taxon>
        <taxon>Bacteroidota</taxon>
        <taxon>Cytophagia</taxon>
        <taxon>Cytophagales</taxon>
        <taxon>Cytophagaceae</taxon>
        <taxon>Rudanella</taxon>
    </lineage>
</organism>
<dbReference type="Proteomes" id="UP000488299">
    <property type="component" value="Unassembled WGS sequence"/>
</dbReference>
<name>A0A7J5TY16_9BACT</name>
<dbReference type="EMBL" id="WELI01000007">
    <property type="protein sequence ID" value="KAB7728618.1"/>
    <property type="molecule type" value="Genomic_DNA"/>
</dbReference>
<evidence type="ECO:0000259" key="1">
    <source>
        <dbReference type="PROSITE" id="PS50930"/>
    </source>
</evidence>
<dbReference type="PANTHER" id="PTHR37299:SF1">
    <property type="entry name" value="STAGE 0 SPORULATION PROTEIN A HOMOLOG"/>
    <property type="match status" value="1"/>
</dbReference>
<sequence length="116" mass="13312">MPTSYIPQTQALQLPFFNCRQWVSCSDIVRFEGVGNYTRCYFRDGSKILVARSLKVLSGRLPDGAFVRVHRKHLLNVQFIRSLSVAFCQVIMSNGEQIPVARRRVAECRAYWASLN</sequence>
<dbReference type="SMART" id="SM00850">
    <property type="entry name" value="LytTR"/>
    <property type="match status" value="1"/>
</dbReference>
<accession>A0A7J5TY16</accession>
<gene>
    <name evidence="2" type="ORF">F5984_17405</name>
</gene>
<dbReference type="PROSITE" id="PS50930">
    <property type="entry name" value="HTH_LYTTR"/>
    <property type="match status" value="1"/>
</dbReference>
<feature type="domain" description="HTH LytTR-type" evidence="1">
    <location>
        <begin position="26"/>
        <end position="114"/>
    </location>
</feature>
<reference evidence="2 3" key="1">
    <citation type="submission" date="2019-10" db="EMBL/GenBank/DDBJ databases">
        <title>Rudanella paleaurantiibacter sp. nov., isolated from sludge.</title>
        <authorList>
            <person name="Xu S.Q."/>
        </authorList>
    </citation>
    <scope>NUCLEOTIDE SEQUENCE [LARGE SCALE GENOMIC DNA]</scope>
    <source>
        <strain evidence="2 3">HX-22-17</strain>
    </source>
</reference>
<protein>
    <submittedName>
        <fullName evidence="2">LytTR family transcriptional regulator</fullName>
    </submittedName>
</protein>
<dbReference type="GO" id="GO:0000156">
    <property type="term" value="F:phosphorelay response regulator activity"/>
    <property type="evidence" value="ECO:0007669"/>
    <property type="project" value="InterPro"/>
</dbReference>
<dbReference type="GO" id="GO:0003677">
    <property type="term" value="F:DNA binding"/>
    <property type="evidence" value="ECO:0007669"/>
    <property type="project" value="InterPro"/>
</dbReference>
<proteinExistence type="predicted"/>
<dbReference type="InterPro" id="IPR046947">
    <property type="entry name" value="LytR-like"/>
</dbReference>
<dbReference type="RefSeq" id="WP_152125515.1">
    <property type="nucleotide sequence ID" value="NZ_WELI01000007.1"/>
</dbReference>